<reference evidence="1" key="1">
    <citation type="journal article" date="2023" name="Int. J. Syst. Evol. Microbiol.">
        <title>&lt;i&gt;Clostridium folliculivorans&lt;/i&gt; sp. nov., isolated from soil samples of an organic paddy in Japan.</title>
        <authorList>
            <person name="Tazawa J."/>
            <person name="Kobayashi H."/>
            <person name="Tanizawa Y."/>
            <person name="Uchino A."/>
            <person name="Tanaka F."/>
            <person name="Urashima Y."/>
            <person name="Miura S."/>
            <person name="Sakamoto M."/>
            <person name="Ohkuma M."/>
            <person name="Tohno M."/>
        </authorList>
    </citation>
    <scope>NUCLEOTIDE SEQUENCE</scope>
    <source>
        <strain evidence="1">D1-1</strain>
    </source>
</reference>
<dbReference type="AlphaFoldDB" id="A0A9W6D9U6"/>
<keyword evidence="2" id="KW-1185">Reference proteome</keyword>
<protein>
    <submittedName>
        <fullName evidence="1">Uncharacterized protein</fullName>
    </submittedName>
</protein>
<proteinExistence type="predicted"/>
<evidence type="ECO:0000313" key="2">
    <source>
        <dbReference type="Proteomes" id="UP001057868"/>
    </source>
</evidence>
<accession>A0A9W6D9U6</accession>
<sequence length="41" mass="4708">MLKHWIEIAKNLLDVLDDETIAAKTGLSIELVKELRKEKDS</sequence>
<comment type="caution">
    <text evidence="1">The sequence shown here is derived from an EMBL/GenBank/DDBJ whole genome shotgun (WGS) entry which is preliminary data.</text>
</comment>
<dbReference type="Proteomes" id="UP001057868">
    <property type="component" value="Unassembled WGS sequence"/>
</dbReference>
<gene>
    <name evidence="1" type="ORF">CFOLD11_09780</name>
</gene>
<dbReference type="EMBL" id="BQXY01000001">
    <property type="protein sequence ID" value="GKU24152.1"/>
    <property type="molecule type" value="Genomic_DNA"/>
</dbReference>
<organism evidence="1 2">
    <name type="scientific">Clostridium folliculivorans</name>
    <dbReference type="NCBI Taxonomy" id="2886038"/>
    <lineage>
        <taxon>Bacteria</taxon>
        <taxon>Bacillati</taxon>
        <taxon>Bacillota</taxon>
        <taxon>Clostridia</taxon>
        <taxon>Eubacteriales</taxon>
        <taxon>Clostridiaceae</taxon>
        <taxon>Clostridium</taxon>
    </lineage>
</organism>
<evidence type="ECO:0000313" key="1">
    <source>
        <dbReference type="EMBL" id="GKU24152.1"/>
    </source>
</evidence>
<name>A0A9W6D9U6_9CLOT</name>